<accession>A0A2W4ZWP7</accession>
<dbReference type="AlphaFoldDB" id="A0A2W4ZWP7"/>
<evidence type="ECO:0000259" key="1">
    <source>
        <dbReference type="Pfam" id="PF13166"/>
    </source>
</evidence>
<reference evidence="2 3" key="1">
    <citation type="submission" date="2017-08" db="EMBL/GenBank/DDBJ databases">
        <title>Infants hospitalized years apart are colonized by the same room-sourced microbial strains.</title>
        <authorList>
            <person name="Brooks B."/>
            <person name="Olm M.R."/>
            <person name="Firek B.A."/>
            <person name="Baker R."/>
            <person name="Thomas B.C."/>
            <person name="Morowitz M.J."/>
            <person name="Banfield J.F."/>
        </authorList>
    </citation>
    <scope>NUCLEOTIDE SEQUENCE [LARGE SCALE GENOMIC DNA]</scope>
    <source>
        <strain evidence="2">S2_018_000_R2_101</strain>
    </source>
</reference>
<name>A0A2W4ZWP7_9SPHN</name>
<dbReference type="Proteomes" id="UP000249066">
    <property type="component" value="Unassembled WGS sequence"/>
</dbReference>
<dbReference type="EMBL" id="QFNN01000178">
    <property type="protein sequence ID" value="PZO86714.1"/>
    <property type="molecule type" value="Genomic_DNA"/>
</dbReference>
<comment type="caution">
    <text evidence="2">The sequence shown here is derived from an EMBL/GenBank/DDBJ whole genome shotgun (WGS) entry which is preliminary data.</text>
</comment>
<evidence type="ECO:0000313" key="3">
    <source>
        <dbReference type="Proteomes" id="UP000249066"/>
    </source>
</evidence>
<dbReference type="Pfam" id="PF13166">
    <property type="entry name" value="AAA_13"/>
    <property type="match status" value="1"/>
</dbReference>
<evidence type="ECO:0000313" key="2">
    <source>
        <dbReference type="EMBL" id="PZO86714.1"/>
    </source>
</evidence>
<organism evidence="2 3">
    <name type="scientific">Sphingomonas sanxanigenens</name>
    <dbReference type="NCBI Taxonomy" id="397260"/>
    <lineage>
        <taxon>Bacteria</taxon>
        <taxon>Pseudomonadati</taxon>
        <taxon>Pseudomonadota</taxon>
        <taxon>Alphaproteobacteria</taxon>
        <taxon>Sphingomonadales</taxon>
        <taxon>Sphingomonadaceae</taxon>
        <taxon>Sphingomonas</taxon>
    </lineage>
</organism>
<dbReference type="InterPro" id="IPR026866">
    <property type="entry name" value="CR006_AAA"/>
</dbReference>
<protein>
    <recommendedName>
        <fullName evidence="1">Protein CR006 P-loop domain-containing protein</fullName>
    </recommendedName>
</protein>
<sequence length="181" mass="19651">MAALNSLAENYGTAADTVVGRLEAIIANGSKHLDQTAIQAEFDRFKSRIDANRNLIEGKRKEPSSVVVLESTAEIGGEILRLIAEANAAITAHNDMVTNHASEKAKLTNEIWRLILEEEKAPLKAFQDAKTVLDRAIAGLTDGIAKKTEDHRIAKLSLTELEKSVTSVQPISCCRACRSLS</sequence>
<feature type="domain" description="Protein CR006 P-loop" evidence="1">
    <location>
        <begin position="2"/>
        <end position="171"/>
    </location>
</feature>
<proteinExistence type="predicted"/>
<gene>
    <name evidence="2" type="ORF">DI623_16010</name>
</gene>